<dbReference type="Proteomes" id="UP000614811">
    <property type="component" value="Unassembled WGS sequence"/>
</dbReference>
<protein>
    <submittedName>
        <fullName evidence="3">MFS transporter</fullName>
    </submittedName>
</protein>
<feature type="region of interest" description="Disordered" evidence="1">
    <location>
        <begin position="1"/>
        <end position="21"/>
    </location>
</feature>
<feature type="transmembrane region" description="Helical" evidence="2">
    <location>
        <begin position="168"/>
        <end position="188"/>
    </location>
</feature>
<keyword evidence="2" id="KW-1133">Transmembrane helix</keyword>
<evidence type="ECO:0000313" key="4">
    <source>
        <dbReference type="Proteomes" id="UP000614811"/>
    </source>
</evidence>
<dbReference type="NCBIfam" id="NF041646">
    <property type="entry name" value="VC0807_fam"/>
    <property type="match status" value="1"/>
</dbReference>
<dbReference type="EMBL" id="BMXA01000002">
    <property type="protein sequence ID" value="GHA08568.1"/>
    <property type="molecule type" value="Genomic_DNA"/>
</dbReference>
<feature type="transmembrane region" description="Helical" evidence="2">
    <location>
        <begin position="80"/>
        <end position="98"/>
    </location>
</feature>
<keyword evidence="4" id="KW-1185">Reference proteome</keyword>
<comment type="caution">
    <text evidence="3">The sequence shown here is derived from an EMBL/GenBank/DDBJ whole genome shotgun (WGS) entry which is preliminary data.</text>
</comment>
<dbReference type="AlphaFoldDB" id="A0A918VLP5"/>
<feature type="transmembrane region" description="Helical" evidence="2">
    <location>
        <begin position="104"/>
        <end position="125"/>
    </location>
</feature>
<evidence type="ECO:0000256" key="1">
    <source>
        <dbReference type="SAM" id="MobiDB-lite"/>
    </source>
</evidence>
<sequence length="246" mass="26966">MTDPKTTTEMESAQASNAPKPAGASHLFVDLIVCVIIPTLILKYTSGDDRLGPTYALIVALSLPAAVGLWGFISEKKIGFVPALGFISILLTGGIGILKLPKEYIAYKEALIPGIIALATILSTYTKKPLVRLFLFNDTILDTEKVEHHLKSNGRTTEFDSMLRNATWMLASSFVLSSILNFLLAKWIVVSESGTDAFNSELGTMNLYSYPVIVVPCMVITIFTMIYVFKNIGRLTGLKIEDIVRQ</sequence>
<dbReference type="RefSeq" id="WP_229794214.1">
    <property type="nucleotide sequence ID" value="NZ_BMXA01000002.1"/>
</dbReference>
<evidence type="ECO:0000313" key="3">
    <source>
        <dbReference type="EMBL" id="GHA08568.1"/>
    </source>
</evidence>
<reference evidence="3" key="1">
    <citation type="journal article" date="2014" name="Int. J. Syst. Evol. Microbiol.">
        <title>Complete genome sequence of Corynebacterium casei LMG S-19264T (=DSM 44701T), isolated from a smear-ripened cheese.</title>
        <authorList>
            <consortium name="US DOE Joint Genome Institute (JGI-PGF)"/>
            <person name="Walter F."/>
            <person name="Albersmeier A."/>
            <person name="Kalinowski J."/>
            <person name="Ruckert C."/>
        </authorList>
    </citation>
    <scope>NUCLEOTIDE SEQUENCE</scope>
    <source>
        <strain evidence="3">KCTC 12711</strain>
    </source>
</reference>
<organism evidence="3 4">
    <name type="scientific">Arenicella chitinivorans</name>
    <dbReference type="NCBI Taxonomy" id="1329800"/>
    <lineage>
        <taxon>Bacteria</taxon>
        <taxon>Pseudomonadati</taxon>
        <taxon>Pseudomonadota</taxon>
        <taxon>Gammaproteobacteria</taxon>
        <taxon>Arenicellales</taxon>
        <taxon>Arenicellaceae</taxon>
        <taxon>Arenicella</taxon>
    </lineage>
</organism>
<gene>
    <name evidence="3" type="ORF">GCM10008090_18030</name>
</gene>
<feature type="transmembrane region" description="Helical" evidence="2">
    <location>
        <begin position="21"/>
        <end position="42"/>
    </location>
</feature>
<feature type="transmembrane region" description="Helical" evidence="2">
    <location>
        <begin position="208"/>
        <end position="229"/>
    </location>
</feature>
<proteinExistence type="predicted"/>
<feature type="compositionally biased region" description="Polar residues" evidence="1">
    <location>
        <begin position="1"/>
        <end position="17"/>
    </location>
</feature>
<keyword evidence="2" id="KW-0472">Membrane</keyword>
<reference evidence="3" key="2">
    <citation type="submission" date="2020-09" db="EMBL/GenBank/DDBJ databases">
        <authorList>
            <person name="Sun Q."/>
            <person name="Kim S."/>
        </authorList>
    </citation>
    <scope>NUCLEOTIDE SEQUENCE</scope>
    <source>
        <strain evidence="3">KCTC 12711</strain>
    </source>
</reference>
<evidence type="ECO:0000256" key="2">
    <source>
        <dbReference type="SAM" id="Phobius"/>
    </source>
</evidence>
<feature type="transmembrane region" description="Helical" evidence="2">
    <location>
        <begin position="54"/>
        <end position="73"/>
    </location>
</feature>
<name>A0A918VLP5_9GAMM</name>
<accession>A0A918VLP5</accession>
<keyword evidence="2" id="KW-0812">Transmembrane</keyword>